<protein>
    <submittedName>
        <fullName evidence="2">DUF397 domain-containing protein</fullName>
    </submittedName>
</protein>
<feature type="domain" description="DUF397" evidence="1">
    <location>
        <begin position="35"/>
        <end position="85"/>
    </location>
</feature>
<proteinExistence type="predicted"/>
<dbReference type="RefSeq" id="WP_345659400.1">
    <property type="nucleotide sequence ID" value="NZ_BAABET010000001.1"/>
</dbReference>
<dbReference type="EMBL" id="BAABET010000001">
    <property type="protein sequence ID" value="GAA4292297.1"/>
    <property type="molecule type" value="Genomic_DNA"/>
</dbReference>
<dbReference type="InterPro" id="IPR007278">
    <property type="entry name" value="DUF397"/>
</dbReference>
<name>A0ABP8F195_9ACTN</name>
<comment type="caution">
    <text evidence="2">The sequence shown here is derived from an EMBL/GenBank/DDBJ whole genome shotgun (WGS) entry which is preliminary data.</text>
</comment>
<accession>A0ABP8F195</accession>
<feature type="domain" description="DUF397" evidence="1">
    <location>
        <begin position="11"/>
        <end position="30"/>
    </location>
</feature>
<reference evidence="3" key="1">
    <citation type="journal article" date="2019" name="Int. J. Syst. Evol. Microbiol.">
        <title>The Global Catalogue of Microorganisms (GCM) 10K type strain sequencing project: providing services to taxonomists for standard genome sequencing and annotation.</title>
        <authorList>
            <consortium name="The Broad Institute Genomics Platform"/>
            <consortium name="The Broad Institute Genome Sequencing Center for Infectious Disease"/>
            <person name="Wu L."/>
            <person name="Ma J."/>
        </authorList>
    </citation>
    <scope>NUCLEOTIDE SEQUENCE [LARGE SCALE GENOMIC DNA]</scope>
    <source>
        <strain evidence="3">JCM 31290</strain>
    </source>
</reference>
<dbReference type="Proteomes" id="UP001501115">
    <property type="component" value="Unassembled WGS sequence"/>
</dbReference>
<keyword evidence="3" id="KW-1185">Reference proteome</keyword>
<evidence type="ECO:0000313" key="3">
    <source>
        <dbReference type="Proteomes" id="UP001501115"/>
    </source>
</evidence>
<sequence>MESNVLPTGIQWRKSSYSSDQGGNCVECAAIGTLPWRKSAHSSDQGGECLEIAKSPHATVAIRDSKTPAGPILTLDPAAFTTFINWTSTTAE</sequence>
<evidence type="ECO:0000259" key="1">
    <source>
        <dbReference type="Pfam" id="PF04149"/>
    </source>
</evidence>
<organism evidence="2 3">
    <name type="scientific">Streptomyces venetus</name>
    <dbReference type="NCBI Taxonomy" id="1701086"/>
    <lineage>
        <taxon>Bacteria</taxon>
        <taxon>Bacillati</taxon>
        <taxon>Actinomycetota</taxon>
        <taxon>Actinomycetes</taxon>
        <taxon>Kitasatosporales</taxon>
        <taxon>Streptomycetaceae</taxon>
        <taxon>Streptomyces</taxon>
    </lineage>
</organism>
<gene>
    <name evidence="2" type="ORF">GCM10023086_02100</name>
</gene>
<evidence type="ECO:0000313" key="2">
    <source>
        <dbReference type="EMBL" id="GAA4292297.1"/>
    </source>
</evidence>
<dbReference type="Pfam" id="PF04149">
    <property type="entry name" value="DUF397"/>
    <property type="match status" value="2"/>
</dbReference>